<accession>A0A8H6J5H7</accession>
<dbReference type="InterPro" id="IPR050546">
    <property type="entry name" value="Glycosyl_Hydrlase_16"/>
</dbReference>
<dbReference type="GO" id="GO:0004553">
    <property type="term" value="F:hydrolase activity, hydrolyzing O-glycosyl compounds"/>
    <property type="evidence" value="ECO:0007669"/>
    <property type="project" value="InterPro"/>
</dbReference>
<reference evidence="3 4" key="1">
    <citation type="journal article" date="2020" name="Phytopathology">
        <title>Genome Sequence Resources of Colletotrichum truncatum, C. plurivorum, C. musicola, and C. sojae: Four Species Pathogenic to Soybean (Glycine max).</title>
        <authorList>
            <person name="Rogerio F."/>
            <person name="Boufleur T.R."/>
            <person name="Ciampi-Guillardi M."/>
            <person name="Sukno S.A."/>
            <person name="Thon M.R."/>
            <person name="Massola Junior N.S."/>
            <person name="Baroncelli R."/>
        </authorList>
    </citation>
    <scope>NUCLEOTIDE SEQUENCE [LARGE SCALE GENOMIC DNA]</scope>
    <source>
        <strain evidence="3 4">LFN0009</strain>
    </source>
</reference>
<dbReference type="InterPro" id="IPR000757">
    <property type="entry name" value="Beta-glucanase-like"/>
</dbReference>
<organism evidence="3 4">
    <name type="scientific">Colletotrichum sojae</name>
    <dbReference type="NCBI Taxonomy" id="2175907"/>
    <lineage>
        <taxon>Eukaryota</taxon>
        <taxon>Fungi</taxon>
        <taxon>Dikarya</taxon>
        <taxon>Ascomycota</taxon>
        <taxon>Pezizomycotina</taxon>
        <taxon>Sordariomycetes</taxon>
        <taxon>Hypocreomycetidae</taxon>
        <taxon>Glomerellales</taxon>
        <taxon>Glomerellaceae</taxon>
        <taxon>Colletotrichum</taxon>
        <taxon>Colletotrichum orchidearum species complex</taxon>
    </lineage>
</organism>
<dbReference type="EMBL" id="WIGN01000158">
    <property type="protein sequence ID" value="KAF6806483.1"/>
    <property type="molecule type" value="Genomic_DNA"/>
</dbReference>
<proteinExistence type="predicted"/>
<evidence type="ECO:0000256" key="1">
    <source>
        <dbReference type="SAM" id="SignalP"/>
    </source>
</evidence>
<dbReference type="Gene3D" id="2.60.120.200">
    <property type="match status" value="1"/>
</dbReference>
<dbReference type="PANTHER" id="PTHR10963">
    <property type="entry name" value="GLYCOSYL HYDROLASE-RELATED"/>
    <property type="match status" value="1"/>
</dbReference>
<name>A0A8H6J5H7_9PEZI</name>
<feature type="domain" description="GH16" evidence="2">
    <location>
        <begin position="22"/>
        <end position="300"/>
    </location>
</feature>
<dbReference type="GO" id="GO:0005975">
    <property type="term" value="P:carbohydrate metabolic process"/>
    <property type="evidence" value="ECO:0007669"/>
    <property type="project" value="InterPro"/>
</dbReference>
<dbReference type="PROSITE" id="PS51762">
    <property type="entry name" value="GH16_2"/>
    <property type="match status" value="1"/>
</dbReference>
<sequence length="300" mass="33160">MRVSNVAAALLLALPSAHGQQAHIPNIPGFKLVWADDFQGKAGSPPDPANWIIDTGTSYPGGPPQWGTWEVQTYTNSSANLQITGQGTLAITALRDANGGWTSGRIETKRSFVTEPGTRMRIQARLKLPNFGPRGIGYWAAFWTLGKEYRGNYMNWPWVGEIDIMENVNNVNRIWGVLHCDKSPGGACNEPSGIARVRDCPRFGPCPGNFRTYSIEIDRTRYPETIRWEVDGNLYHIINQAQLPAAVWRQTFQKEHFVLLNMAMGGAFPDAIFGSKTPIASTLPGGTFEAQYVAVYSTTR</sequence>
<dbReference type="Proteomes" id="UP000652219">
    <property type="component" value="Unassembled WGS sequence"/>
</dbReference>
<evidence type="ECO:0000313" key="3">
    <source>
        <dbReference type="EMBL" id="KAF6806483.1"/>
    </source>
</evidence>
<dbReference type="SUPFAM" id="SSF49899">
    <property type="entry name" value="Concanavalin A-like lectins/glucanases"/>
    <property type="match status" value="1"/>
</dbReference>
<protein>
    <submittedName>
        <fullName evidence="3">Carbohydrate binding family 6</fullName>
    </submittedName>
</protein>
<keyword evidence="1" id="KW-0732">Signal</keyword>
<feature type="chain" id="PRO_5034601546" evidence="1">
    <location>
        <begin position="20"/>
        <end position="300"/>
    </location>
</feature>
<dbReference type="PANTHER" id="PTHR10963:SF60">
    <property type="entry name" value="GRAM-NEGATIVE BACTERIA-BINDING PROTEIN 1-RELATED"/>
    <property type="match status" value="1"/>
</dbReference>
<dbReference type="InterPro" id="IPR013320">
    <property type="entry name" value="ConA-like_dom_sf"/>
</dbReference>
<dbReference type="AlphaFoldDB" id="A0A8H6J5H7"/>
<feature type="signal peptide" evidence="1">
    <location>
        <begin position="1"/>
        <end position="19"/>
    </location>
</feature>
<dbReference type="Pfam" id="PF26113">
    <property type="entry name" value="GH16_XgeA"/>
    <property type="match status" value="1"/>
</dbReference>
<evidence type="ECO:0000259" key="2">
    <source>
        <dbReference type="PROSITE" id="PS51762"/>
    </source>
</evidence>
<keyword evidence="4" id="KW-1185">Reference proteome</keyword>
<comment type="caution">
    <text evidence="3">The sequence shown here is derived from an EMBL/GenBank/DDBJ whole genome shotgun (WGS) entry which is preliminary data.</text>
</comment>
<dbReference type="CDD" id="cd02182">
    <property type="entry name" value="GH16_Strep_laminarinase_like"/>
    <property type="match status" value="1"/>
</dbReference>
<evidence type="ECO:0000313" key="4">
    <source>
        <dbReference type="Proteomes" id="UP000652219"/>
    </source>
</evidence>
<gene>
    <name evidence="3" type="ORF">CSOJ01_08831</name>
</gene>